<organism evidence="4 5">
    <name type="scientific">Pseudomonas proteolytica</name>
    <dbReference type="NCBI Taxonomy" id="219574"/>
    <lineage>
        <taxon>Bacteria</taxon>
        <taxon>Pseudomonadati</taxon>
        <taxon>Pseudomonadota</taxon>
        <taxon>Gammaproteobacteria</taxon>
        <taxon>Pseudomonadales</taxon>
        <taxon>Pseudomonadaceae</taxon>
        <taxon>Pseudomonas</taxon>
    </lineage>
</organism>
<keyword evidence="5" id="KW-1185">Reference proteome</keyword>
<evidence type="ECO:0000259" key="2">
    <source>
        <dbReference type="Pfam" id="PF09718"/>
    </source>
</evidence>
<dbReference type="AlphaFoldDB" id="A0AAW4ZXW9"/>
<protein>
    <submittedName>
        <fullName evidence="4">Tape measure protein</fullName>
    </submittedName>
</protein>
<proteinExistence type="predicted"/>
<dbReference type="RefSeq" id="WP_236299079.1">
    <property type="nucleotide sequence ID" value="NZ_WKEB01000147.1"/>
</dbReference>
<dbReference type="NCBIfam" id="TIGR02675">
    <property type="entry name" value="tape_meas_nterm"/>
    <property type="match status" value="1"/>
</dbReference>
<dbReference type="Proteomes" id="UP000814172">
    <property type="component" value="Unassembled WGS sequence"/>
</dbReference>
<name>A0AAW4ZXW9_9PSED</name>
<gene>
    <name evidence="4" type="ORF">GIW75_03680</name>
</gene>
<feature type="compositionally biased region" description="Basic and acidic residues" evidence="1">
    <location>
        <begin position="656"/>
        <end position="667"/>
    </location>
</feature>
<evidence type="ECO:0000313" key="4">
    <source>
        <dbReference type="EMBL" id="MCF5056078.1"/>
    </source>
</evidence>
<dbReference type="InterPro" id="IPR013491">
    <property type="entry name" value="Tape_meas_N"/>
</dbReference>
<feature type="domain" description="Tape measure protein N-terminal" evidence="3">
    <location>
        <begin position="78"/>
        <end position="268"/>
    </location>
</feature>
<dbReference type="EMBL" id="WKEW01000006">
    <property type="protein sequence ID" value="MCF5056078.1"/>
    <property type="molecule type" value="Genomic_DNA"/>
</dbReference>
<evidence type="ECO:0000259" key="3">
    <source>
        <dbReference type="Pfam" id="PF20155"/>
    </source>
</evidence>
<dbReference type="InterPro" id="IPR006431">
    <property type="entry name" value="Phage_tape_meas_C"/>
</dbReference>
<sequence>MADTDVQGMLVRIEATTAQLRQEMARADSSVAQASGKIDKSLGRVDTAFDRAGESAQNASGLIKGALAAAIGAAGIGKIIDAADSYSQMSDRIGMATSSVGEYDLVQQRLLDTAKRTYRPLAEAQELYIRTADSLKSMGYNTSQALDVMDSFSFLLVTNSASADKASSAIDAYSKALQTGKVEADGWQSILAAMPTVVDTIAKATGKTTEEIRSLGAQGKLGLDILTSGLQKASTANGILADSMGVAVRDAMQNLNNAFTVYVGRLNETTDGTGILANGIGVLGDNFDTLANVAILAAVGALAGYARAAAGSAAVAVKSALQDAAARKAQASSVLLAAQAEQQKAQTTVFLAEKEALAARGTAVQTQMSLQLAEARAVEARATNAVAIAQAGVRSASTTLLGVLGGPAGVAMLAIGAATAFLTLRDNTGFLEKKLGDLSAPLDVLIKKFNELGRATQAVTLRELRSEIDKTQRKVEESSGAIADKFENGLRNAGAAGQDAGLAAGFVSLSKDAQAALDIVKKASKDSANGVAVDWSSVANKVRAFPAVVSESMAQGIEDSAGNVEELTATLATNQAALSAFSAENNKSADGLGKNAAAAAAATAAGEKYLEQLEKQLGTLQDKTAAEAAERVILKENIDTQSALAASIRARAKAIDDQKKADADATKSKQKNASAEESAAKKQLKSFDTAEEGYKRQIELINTTGDKQKDATEVMKLSFELQEGKLGKLSEAQKKKLMGMAAELDALNKLKKANEDDLKLTAFKNAQALTTQTSKDGFDQELAGVGMGDKARDRMRADLAMRQKYAADVASLEELHNTDQITDSLYAKETEVLKSEYDKRLQHQQDFYAATDEQQTNWMNGVNEAWANYADAARDYSAQAADITNTALSEATGGLGTFFSDVASGAEDAGDALGDMIGNFAKSMLKALGDMAAQWLIYQGIQMLVGKTTQASAAGTLGANAQAMSLTAGLNAYASTAAIPIIGPAAAPAAMATAMSVTAPLASAVGMTALAGMAHDGIDSVPEDGSWFLQKGERVTTAQTSAKLDAMLSRIDNGLGGAQPQAQIGVGSLESLGNGRAAMVGSGDGAGAPSGGPIQIVYSPQVTVQAQPGMSDQDARRQGEMMEAGQEAQFRKFLQREMGQSGLLWRR</sequence>
<dbReference type="Pfam" id="PF09718">
    <property type="entry name" value="Tape_meas_lam_C"/>
    <property type="match status" value="1"/>
</dbReference>
<evidence type="ECO:0000256" key="1">
    <source>
        <dbReference type="SAM" id="MobiDB-lite"/>
    </source>
</evidence>
<comment type="caution">
    <text evidence="4">The sequence shown here is derived from an EMBL/GenBank/DDBJ whole genome shotgun (WGS) entry which is preliminary data.</text>
</comment>
<accession>A0AAW4ZXW9</accession>
<evidence type="ECO:0000313" key="5">
    <source>
        <dbReference type="Proteomes" id="UP000814172"/>
    </source>
</evidence>
<dbReference type="Pfam" id="PF20155">
    <property type="entry name" value="TMP_3"/>
    <property type="match status" value="1"/>
</dbReference>
<feature type="region of interest" description="Disordered" evidence="1">
    <location>
        <begin position="656"/>
        <end position="686"/>
    </location>
</feature>
<reference evidence="4 5" key="1">
    <citation type="submission" date="2019-11" db="EMBL/GenBank/DDBJ databases">
        <title>Epiphytic Pseudomonas syringae from cherry orchards.</title>
        <authorList>
            <person name="Hulin M.T."/>
        </authorList>
    </citation>
    <scope>NUCLEOTIDE SEQUENCE [LARGE SCALE GENOMIC DNA]</scope>
    <source>
        <strain evidence="4 5">PA-6-9F</strain>
    </source>
</reference>
<feature type="domain" description="Bacteriophage tail tape measure C-terminal" evidence="2">
    <location>
        <begin position="857"/>
        <end position="941"/>
    </location>
</feature>